<reference evidence="1 2" key="1">
    <citation type="journal article" date="2018" name="Int. J. Syst. Evol. Microbiol.">
        <title>Zhouia spongiae sp. nov., isolated from a marine sponge.</title>
        <authorList>
            <person name="Zhuang L."/>
            <person name="Lin B."/>
            <person name="Qin F."/>
            <person name="Luo L."/>
        </authorList>
    </citation>
    <scope>NUCLEOTIDE SEQUENCE [LARGE SCALE GENOMIC DNA]</scope>
    <source>
        <strain evidence="1 2">HN-Y44</strain>
    </source>
</reference>
<keyword evidence="2" id="KW-1185">Reference proteome</keyword>
<organism evidence="1 2">
    <name type="scientific">Zhouia spongiae</name>
    <dbReference type="NCBI Taxonomy" id="2202721"/>
    <lineage>
        <taxon>Bacteria</taxon>
        <taxon>Pseudomonadati</taxon>
        <taxon>Bacteroidota</taxon>
        <taxon>Flavobacteriia</taxon>
        <taxon>Flavobacteriales</taxon>
        <taxon>Flavobacteriaceae</taxon>
        <taxon>Zhouia</taxon>
    </lineage>
</organism>
<evidence type="ECO:0000313" key="1">
    <source>
        <dbReference type="EMBL" id="UNY98735.1"/>
    </source>
</evidence>
<dbReference type="Proteomes" id="UP000829476">
    <property type="component" value="Chromosome"/>
</dbReference>
<accession>A0ABY3YLS0</accession>
<gene>
    <name evidence="1" type="ORF">MQE36_16860</name>
</gene>
<dbReference type="EMBL" id="CP094326">
    <property type="protein sequence ID" value="UNY98735.1"/>
    <property type="molecule type" value="Genomic_DNA"/>
</dbReference>
<protein>
    <submittedName>
        <fullName evidence="1">Uncharacterized protein</fullName>
    </submittedName>
</protein>
<sequence length="121" mass="14426">MSTFYEHDSVEMQILKKDFIEVSSWIEHLEHIAKELTTLRDIAGQYLIEHDLEPSFDVYIQENGTEISTLYNYRLSLEGQIECQDMDCDTYYKDEHKAKRNKYQETVEKYHVLKNKVIGNL</sequence>
<evidence type="ECO:0000313" key="2">
    <source>
        <dbReference type="Proteomes" id="UP000829476"/>
    </source>
</evidence>
<name>A0ABY3YLS0_9FLAO</name>
<dbReference type="RefSeq" id="WP_242937141.1">
    <property type="nucleotide sequence ID" value="NZ_CP094326.1"/>
</dbReference>
<proteinExistence type="predicted"/>